<evidence type="ECO:0000256" key="5">
    <source>
        <dbReference type="SAM" id="MobiDB-lite"/>
    </source>
</evidence>
<gene>
    <name evidence="6" type="ORF">PLOB_00021236</name>
</gene>
<evidence type="ECO:0000313" key="6">
    <source>
        <dbReference type="EMBL" id="CAH3179078.1"/>
    </source>
</evidence>
<evidence type="ECO:0000256" key="4">
    <source>
        <dbReference type="ARBA" id="ARBA00031405"/>
    </source>
</evidence>
<comment type="caution">
    <text evidence="6">The sequence shown here is derived from an EMBL/GenBank/DDBJ whole genome shotgun (WGS) entry which is preliminary data.</text>
</comment>
<organism evidence="6 7">
    <name type="scientific">Porites lobata</name>
    <dbReference type="NCBI Taxonomy" id="104759"/>
    <lineage>
        <taxon>Eukaryota</taxon>
        <taxon>Metazoa</taxon>
        <taxon>Cnidaria</taxon>
        <taxon>Anthozoa</taxon>
        <taxon>Hexacorallia</taxon>
        <taxon>Scleractinia</taxon>
        <taxon>Fungiina</taxon>
        <taxon>Poritidae</taxon>
        <taxon>Porites</taxon>
    </lineage>
</organism>
<evidence type="ECO:0000256" key="1">
    <source>
        <dbReference type="ARBA" id="ARBA00015005"/>
    </source>
</evidence>
<reference evidence="6 7" key="1">
    <citation type="submission" date="2022-05" db="EMBL/GenBank/DDBJ databases">
        <authorList>
            <consortium name="Genoscope - CEA"/>
            <person name="William W."/>
        </authorList>
    </citation>
    <scope>NUCLEOTIDE SEQUENCE [LARGE SCALE GENOMIC DNA]</scope>
</reference>
<evidence type="ECO:0000313" key="7">
    <source>
        <dbReference type="Proteomes" id="UP001159405"/>
    </source>
</evidence>
<dbReference type="PANTHER" id="PTHR31383">
    <property type="entry name" value="OXIDATIVE STRESS-RESPONSE SERINE-RICH PROTEIN 1"/>
    <property type="match status" value="1"/>
</dbReference>
<keyword evidence="2" id="KW-0597">Phosphoprotein</keyword>
<feature type="region of interest" description="Disordered" evidence="5">
    <location>
        <begin position="1"/>
        <end position="31"/>
    </location>
</feature>
<dbReference type="InterPro" id="IPR008494">
    <property type="entry name" value="DUF776"/>
</dbReference>
<evidence type="ECO:0000256" key="2">
    <source>
        <dbReference type="ARBA" id="ARBA00022553"/>
    </source>
</evidence>
<dbReference type="Proteomes" id="UP001159405">
    <property type="component" value="Unassembled WGS sequence"/>
</dbReference>
<feature type="compositionally biased region" description="Basic and acidic residues" evidence="5">
    <location>
        <begin position="8"/>
        <end position="18"/>
    </location>
</feature>
<accession>A0ABN8RJK0</accession>
<evidence type="ECO:0000256" key="3">
    <source>
        <dbReference type="ARBA" id="ARBA00029721"/>
    </source>
</evidence>
<proteinExistence type="predicted"/>
<protein>
    <recommendedName>
        <fullName evidence="1">Oxidative stress-responsive serine-rich protein 1</fullName>
    </recommendedName>
    <alternativeName>
        <fullName evidence="4">Oxidative stress-responsive protein 1</fullName>
    </alternativeName>
    <alternativeName>
        <fullName evidence="3">Peroxide-inducible transcript 1 protein</fullName>
    </alternativeName>
</protein>
<dbReference type="PANTHER" id="PTHR31383:SF2">
    <property type="entry name" value="OXIDATIVE STRESS-RESPONSIVE SERINE-RICH PROTEIN 1"/>
    <property type="match status" value="1"/>
</dbReference>
<dbReference type="EMBL" id="CALNXK010000249">
    <property type="protein sequence ID" value="CAH3179078.1"/>
    <property type="molecule type" value="Genomic_DNA"/>
</dbReference>
<sequence>MADEDNGDSPKDDCESRLHISRQTLKGPEKELQSIFKKLRVDNRPKRLHRRARLVALRNSVSKDNGSRQSVRRILRQPTFIYKNQQASSSVYKSQHIHGFRRRRRKMSLELQTDETSEYNERDSLSDSELECNKSVAAKCRSKFSESEENKAEQRPRSAQIAVGCGRQHSRLQGASIQRMNFDDTTPEELASYFDQLLYFPKPMSAMAEMMYT</sequence>
<feature type="region of interest" description="Disordered" evidence="5">
    <location>
        <begin position="92"/>
        <end position="126"/>
    </location>
</feature>
<name>A0ABN8RJK0_9CNID</name>
<keyword evidence="7" id="KW-1185">Reference proteome</keyword>
<feature type="compositionally biased region" description="Basic residues" evidence="5">
    <location>
        <begin position="95"/>
        <end position="106"/>
    </location>
</feature>